<dbReference type="CDD" id="cd05904">
    <property type="entry name" value="4CL"/>
    <property type="match status" value="1"/>
</dbReference>
<dbReference type="Proteomes" id="UP000593574">
    <property type="component" value="Unassembled WGS sequence"/>
</dbReference>
<proteinExistence type="inferred from homology"/>
<comment type="similarity">
    <text evidence="2">Belongs to the ATP-dependent AMP-binding enzyme family.</text>
</comment>
<evidence type="ECO:0000256" key="3">
    <source>
        <dbReference type="ARBA" id="ARBA00022598"/>
    </source>
</evidence>
<dbReference type="PROSITE" id="PS00455">
    <property type="entry name" value="AMP_BINDING"/>
    <property type="match status" value="1"/>
</dbReference>
<dbReference type="Pfam" id="PF00501">
    <property type="entry name" value="AMP-binding"/>
    <property type="match status" value="1"/>
</dbReference>
<keyword evidence="5" id="KW-0067">ATP-binding</keyword>
<evidence type="ECO:0000259" key="6">
    <source>
        <dbReference type="Pfam" id="PF00501"/>
    </source>
</evidence>
<gene>
    <name evidence="8" type="ORF">Golax_001702</name>
</gene>
<dbReference type="Gene3D" id="3.40.50.12780">
    <property type="entry name" value="N-terminal domain of ligase-like"/>
    <property type="match status" value="1"/>
</dbReference>
<dbReference type="Pfam" id="PF13193">
    <property type="entry name" value="AMP-binding_C"/>
    <property type="match status" value="1"/>
</dbReference>
<dbReference type="InterPro" id="IPR045851">
    <property type="entry name" value="AMP-bd_C_sf"/>
</dbReference>
<evidence type="ECO:0000256" key="1">
    <source>
        <dbReference type="ARBA" id="ARBA00001946"/>
    </source>
</evidence>
<comment type="cofactor">
    <cofactor evidence="1">
        <name>Mg(2+)</name>
        <dbReference type="ChEBI" id="CHEBI:18420"/>
    </cofactor>
</comment>
<evidence type="ECO:0000256" key="4">
    <source>
        <dbReference type="ARBA" id="ARBA00022741"/>
    </source>
</evidence>
<evidence type="ECO:0000313" key="9">
    <source>
        <dbReference type="Proteomes" id="UP000593574"/>
    </source>
</evidence>
<name>A0A7J9AXN3_9ROSI</name>
<evidence type="ECO:0008006" key="10">
    <source>
        <dbReference type="Google" id="ProtNLM"/>
    </source>
</evidence>
<dbReference type="InterPro" id="IPR042099">
    <property type="entry name" value="ANL_N_sf"/>
</dbReference>
<organism evidence="8 9">
    <name type="scientific">Gossypium laxum</name>
    <dbReference type="NCBI Taxonomy" id="34288"/>
    <lineage>
        <taxon>Eukaryota</taxon>
        <taxon>Viridiplantae</taxon>
        <taxon>Streptophyta</taxon>
        <taxon>Embryophyta</taxon>
        <taxon>Tracheophyta</taxon>
        <taxon>Spermatophyta</taxon>
        <taxon>Magnoliopsida</taxon>
        <taxon>eudicotyledons</taxon>
        <taxon>Gunneridae</taxon>
        <taxon>Pentapetalae</taxon>
        <taxon>rosids</taxon>
        <taxon>malvids</taxon>
        <taxon>Malvales</taxon>
        <taxon>Malvaceae</taxon>
        <taxon>Malvoideae</taxon>
        <taxon>Gossypium</taxon>
    </lineage>
</organism>
<protein>
    <recommendedName>
        <fullName evidence="10">4-coumarate--CoA ligase</fullName>
    </recommendedName>
</protein>
<feature type="domain" description="AMP-binding enzyme C-terminal" evidence="7">
    <location>
        <begin position="456"/>
        <end position="531"/>
    </location>
</feature>
<evidence type="ECO:0000256" key="5">
    <source>
        <dbReference type="ARBA" id="ARBA00022840"/>
    </source>
</evidence>
<reference evidence="8 9" key="1">
    <citation type="journal article" date="2019" name="Genome Biol. Evol.">
        <title>Insights into the evolution of the New World diploid cottons (Gossypium, subgenus Houzingenia) based on genome sequencing.</title>
        <authorList>
            <person name="Grover C.E."/>
            <person name="Arick M.A. 2nd"/>
            <person name="Thrash A."/>
            <person name="Conover J.L."/>
            <person name="Sanders W.S."/>
            <person name="Peterson D.G."/>
            <person name="Frelichowski J.E."/>
            <person name="Scheffler J.A."/>
            <person name="Scheffler B.E."/>
            <person name="Wendel J.F."/>
        </authorList>
    </citation>
    <scope>NUCLEOTIDE SEQUENCE [LARGE SCALE GENOMIC DNA]</scope>
    <source>
        <strain evidence="8">4</strain>
        <tissue evidence="8">Leaf</tissue>
    </source>
</reference>
<evidence type="ECO:0000313" key="8">
    <source>
        <dbReference type="EMBL" id="MBA0728837.1"/>
    </source>
</evidence>
<dbReference type="FunFam" id="3.40.50.12780:FF:000003">
    <property type="entry name" value="Long-chain-fatty-acid--CoA ligase FadD"/>
    <property type="match status" value="1"/>
</dbReference>
<dbReference type="PANTHER" id="PTHR24096">
    <property type="entry name" value="LONG-CHAIN-FATTY-ACID--COA LIGASE"/>
    <property type="match status" value="1"/>
</dbReference>
<dbReference type="Gene3D" id="3.30.300.30">
    <property type="match status" value="1"/>
</dbReference>
<keyword evidence="3" id="KW-0436">Ligase</keyword>
<dbReference type="EMBL" id="JABEZV010000013">
    <property type="protein sequence ID" value="MBA0728837.1"/>
    <property type="molecule type" value="Genomic_DNA"/>
</dbReference>
<sequence length="545" mass="60125">MEKSGYGRDGIFRSLRPPLLLPKEPNLSMVSFLFRNIGSYPEKPALIDSDSNETLTFSQSKSTVIKLSHGFLNLGINKNDRVLIFAPNSIQFPLCFFAVTSIGAIATTANPIYTINELSKQVKDSNPKLVVTVPELFDKVKDFNLPVILLGPKRNRQPFDVKNVPKILSFHDLLDLAGDVKEFPHVSVKQTDTAALLYSSGTTGISKGVVLTHGNFIAAALMVTMDQELAGDMHRVFLCVLPMFHVFGLAVIVYSQLQKGNALVSMSKFDFGLLLKNVEKYKATHLWVVPPIVLAMAKQSIVKKFDLSSVREIGSGAAPLGKELMEECARNFPQAVVMQGFGMTETCGVVSMENTSVGVRNTGSTGMLVSNVEAQIVCTESLKPLPPKKFGEIWVRGPNMMQGYFNNPQATKLTIDKKGWMHTGDLGYFDEEGNLYVVDRIKELIKYKGFQIAPAELEGLLVSHPEISDAVVIPYPDAEAGEVPIAYVVRSPNSSLTEEDVQKFIAEQVAPFKRLRRVTFINSVPKSASGKILRRQLIEKVRAKI</sequence>
<keyword evidence="9" id="KW-1185">Reference proteome</keyword>
<comment type="caution">
    <text evidence="8">The sequence shown here is derived from an EMBL/GenBank/DDBJ whole genome shotgun (WGS) entry which is preliminary data.</text>
</comment>
<dbReference type="InterPro" id="IPR020845">
    <property type="entry name" value="AMP-binding_CS"/>
</dbReference>
<feature type="domain" description="AMP-dependent synthetase/ligase" evidence="6">
    <location>
        <begin position="35"/>
        <end position="405"/>
    </location>
</feature>
<dbReference type="InterPro" id="IPR000873">
    <property type="entry name" value="AMP-dep_synth/lig_dom"/>
</dbReference>
<keyword evidence="4" id="KW-0547">Nucleotide-binding</keyword>
<dbReference type="AlphaFoldDB" id="A0A7J9AXN3"/>
<dbReference type="PANTHER" id="PTHR24096:SF425">
    <property type="entry name" value="4-COUMARATE--COA LIGASE-LIKE 7"/>
    <property type="match status" value="1"/>
</dbReference>
<dbReference type="FunFam" id="3.30.300.30:FF:000007">
    <property type="entry name" value="4-coumarate--CoA ligase 2"/>
    <property type="match status" value="1"/>
</dbReference>
<dbReference type="GO" id="GO:0005524">
    <property type="term" value="F:ATP binding"/>
    <property type="evidence" value="ECO:0007669"/>
    <property type="project" value="UniProtKB-KW"/>
</dbReference>
<dbReference type="InterPro" id="IPR025110">
    <property type="entry name" value="AMP-bd_C"/>
</dbReference>
<accession>A0A7J9AXN3</accession>
<evidence type="ECO:0000256" key="2">
    <source>
        <dbReference type="ARBA" id="ARBA00006432"/>
    </source>
</evidence>
<dbReference type="SUPFAM" id="SSF56801">
    <property type="entry name" value="Acetyl-CoA synthetase-like"/>
    <property type="match status" value="1"/>
</dbReference>
<dbReference type="GO" id="GO:0016405">
    <property type="term" value="F:CoA-ligase activity"/>
    <property type="evidence" value="ECO:0007669"/>
    <property type="project" value="TreeGrafter"/>
</dbReference>
<evidence type="ECO:0000259" key="7">
    <source>
        <dbReference type="Pfam" id="PF13193"/>
    </source>
</evidence>